<dbReference type="Proteomes" id="UP000272474">
    <property type="component" value="Unassembled WGS sequence"/>
</dbReference>
<dbReference type="AlphaFoldDB" id="A0A3A9YXH6"/>
<dbReference type="InterPro" id="IPR009057">
    <property type="entry name" value="Homeodomain-like_sf"/>
</dbReference>
<feature type="domain" description="HTH tetR-type" evidence="4">
    <location>
        <begin position="1"/>
        <end position="34"/>
    </location>
</feature>
<reference evidence="5 6" key="1">
    <citation type="journal article" date="2014" name="Int. J. Syst. Evol. Microbiol.">
        <title>Streptomyces hoynatensis sp. nov., isolated from deep marine sediment.</title>
        <authorList>
            <person name="Veyisoglu A."/>
            <person name="Sahin N."/>
        </authorList>
    </citation>
    <scope>NUCLEOTIDE SEQUENCE [LARGE SCALE GENOMIC DNA]</scope>
    <source>
        <strain evidence="5 6">KCTC 29097</strain>
    </source>
</reference>
<evidence type="ECO:0000259" key="4">
    <source>
        <dbReference type="PROSITE" id="PS50977"/>
    </source>
</evidence>
<sequence length="99" mass="10982">MARRAGVGNATMYRHFPTRRELIIAVYSGEVAALCARSRSLLTEDPPADALFRPASGFPRTRWRPGENRRCRSPMTVRAGDRHGSTAGTARCTPPRPRC</sequence>
<organism evidence="5 6">
    <name type="scientific">Streptomyces hoynatensis</name>
    <dbReference type="NCBI Taxonomy" id="1141874"/>
    <lineage>
        <taxon>Bacteria</taxon>
        <taxon>Bacillati</taxon>
        <taxon>Actinomycetota</taxon>
        <taxon>Actinomycetes</taxon>
        <taxon>Kitasatosporales</taxon>
        <taxon>Streptomycetaceae</taxon>
        <taxon>Streptomyces</taxon>
    </lineage>
</organism>
<accession>A0A3A9YXH6</accession>
<proteinExistence type="predicted"/>
<dbReference type="PROSITE" id="PS50977">
    <property type="entry name" value="HTH_TETR_2"/>
    <property type="match status" value="1"/>
</dbReference>
<comment type="caution">
    <text evidence="2">Lacks conserved residue(s) required for the propagation of feature annotation.</text>
</comment>
<dbReference type="Gene3D" id="1.10.357.10">
    <property type="entry name" value="Tetracycline Repressor, domain 2"/>
    <property type="match status" value="1"/>
</dbReference>
<evidence type="ECO:0000313" key="6">
    <source>
        <dbReference type="Proteomes" id="UP000272474"/>
    </source>
</evidence>
<protein>
    <submittedName>
        <fullName evidence="5">TetR/AcrR family transcriptional regulator</fullName>
    </submittedName>
</protein>
<feature type="region of interest" description="Disordered" evidence="3">
    <location>
        <begin position="63"/>
        <end position="99"/>
    </location>
</feature>
<dbReference type="Pfam" id="PF00440">
    <property type="entry name" value="TetR_N"/>
    <property type="match status" value="1"/>
</dbReference>
<dbReference type="OrthoDB" id="9795011at2"/>
<comment type="caution">
    <text evidence="5">The sequence shown here is derived from an EMBL/GenBank/DDBJ whole genome shotgun (WGS) entry which is preliminary data.</text>
</comment>
<evidence type="ECO:0000313" key="5">
    <source>
        <dbReference type="EMBL" id="RKN40509.1"/>
    </source>
</evidence>
<evidence type="ECO:0000256" key="1">
    <source>
        <dbReference type="ARBA" id="ARBA00023125"/>
    </source>
</evidence>
<evidence type="ECO:0000256" key="2">
    <source>
        <dbReference type="PROSITE-ProRule" id="PRU00335"/>
    </source>
</evidence>
<dbReference type="InterPro" id="IPR001647">
    <property type="entry name" value="HTH_TetR"/>
</dbReference>
<dbReference type="EMBL" id="RBAL01000010">
    <property type="protein sequence ID" value="RKN40509.1"/>
    <property type="molecule type" value="Genomic_DNA"/>
</dbReference>
<dbReference type="GO" id="GO:0003677">
    <property type="term" value="F:DNA binding"/>
    <property type="evidence" value="ECO:0007669"/>
    <property type="project" value="UniProtKB-UniRule"/>
</dbReference>
<name>A0A3A9YXH6_9ACTN</name>
<dbReference type="SUPFAM" id="SSF46689">
    <property type="entry name" value="Homeodomain-like"/>
    <property type="match status" value="1"/>
</dbReference>
<keyword evidence="6" id="KW-1185">Reference proteome</keyword>
<dbReference type="RefSeq" id="WP_120681274.1">
    <property type="nucleotide sequence ID" value="NZ_RBAL01000010.1"/>
</dbReference>
<evidence type="ECO:0000256" key="3">
    <source>
        <dbReference type="SAM" id="MobiDB-lite"/>
    </source>
</evidence>
<keyword evidence="1 2" id="KW-0238">DNA-binding</keyword>
<gene>
    <name evidence="5" type="ORF">D7294_18960</name>
</gene>